<organism evidence="1 2">
    <name type="scientific">Nonomuraea pusilla</name>
    <dbReference type="NCBI Taxonomy" id="46177"/>
    <lineage>
        <taxon>Bacteria</taxon>
        <taxon>Bacillati</taxon>
        <taxon>Actinomycetota</taxon>
        <taxon>Actinomycetes</taxon>
        <taxon>Streptosporangiales</taxon>
        <taxon>Streptosporangiaceae</taxon>
        <taxon>Nonomuraea</taxon>
    </lineage>
</organism>
<reference evidence="1 2" key="1">
    <citation type="submission" date="2016-10" db="EMBL/GenBank/DDBJ databases">
        <authorList>
            <person name="de Groot N.N."/>
        </authorList>
    </citation>
    <scope>NUCLEOTIDE SEQUENCE [LARGE SCALE GENOMIC DNA]</scope>
    <source>
        <strain evidence="1 2">DSM 43357</strain>
    </source>
</reference>
<gene>
    <name evidence="1" type="ORF">SAMN05660976_01797</name>
</gene>
<name>A0A1H7M7Y0_9ACTN</name>
<dbReference type="InterPro" id="IPR036397">
    <property type="entry name" value="RNaseH_sf"/>
</dbReference>
<sequence>MCDNCSPRLTTERCRRVADWSDANNVEIAYTPTDSSWLNPIEALFAALRYFTVDGTDHPGHKAQARMICRYLIWSNRHADDHCLRTVVTRANVA</sequence>
<dbReference type="Proteomes" id="UP000198953">
    <property type="component" value="Unassembled WGS sequence"/>
</dbReference>
<dbReference type="EMBL" id="FOBF01000003">
    <property type="protein sequence ID" value="SEL07232.1"/>
    <property type="molecule type" value="Genomic_DNA"/>
</dbReference>
<evidence type="ECO:0008006" key="3">
    <source>
        <dbReference type="Google" id="ProtNLM"/>
    </source>
</evidence>
<keyword evidence="2" id="KW-1185">Reference proteome</keyword>
<protein>
    <recommendedName>
        <fullName evidence="3">DDE superfamily endonuclease</fullName>
    </recommendedName>
</protein>
<proteinExistence type="predicted"/>
<dbReference type="AlphaFoldDB" id="A0A1H7M7Y0"/>
<evidence type="ECO:0000313" key="1">
    <source>
        <dbReference type="EMBL" id="SEL07232.1"/>
    </source>
</evidence>
<dbReference type="GO" id="GO:0003676">
    <property type="term" value="F:nucleic acid binding"/>
    <property type="evidence" value="ECO:0007669"/>
    <property type="project" value="InterPro"/>
</dbReference>
<evidence type="ECO:0000313" key="2">
    <source>
        <dbReference type="Proteomes" id="UP000198953"/>
    </source>
</evidence>
<accession>A0A1H7M7Y0</accession>
<dbReference type="STRING" id="46177.SAMN05660976_01797"/>
<dbReference type="Gene3D" id="3.30.420.10">
    <property type="entry name" value="Ribonuclease H-like superfamily/Ribonuclease H"/>
    <property type="match status" value="1"/>
</dbReference>